<evidence type="ECO:0000256" key="3">
    <source>
        <dbReference type="ARBA" id="ARBA00022723"/>
    </source>
</evidence>
<dbReference type="PROSITE" id="PS50082">
    <property type="entry name" value="WD_REPEATS_2"/>
    <property type="match status" value="1"/>
</dbReference>
<dbReference type="OrthoDB" id="60955at2759"/>
<dbReference type="SMART" id="SM00320">
    <property type="entry name" value="WD40"/>
    <property type="match status" value="6"/>
</dbReference>
<feature type="non-terminal residue" evidence="9">
    <location>
        <position position="369"/>
    </location>
</feature>
<dbReference type="InterPro" id="IPR037590">
    <property type="entry name" value="WDR24"/>
</dbReference>
<gene>
    <name evidence="9" type="ORF">CUNI_LOCUS11100</name>
</gene>
<evidence type="ECO:0000256" key="7">
    <source>
        <dbReference type="ARBA" id="ARBA00040269"/>
    </source>
</evidence>
<keyword evidence="4" id="KW-0677">Repeat</keyword>
<dbReference type="GO" id="GO:0008270">
    <property type="term" value="F:zinc ion binding"/>
    <property type="evidence" value="ECO:0007669"/>
    <property type="project" value="UniProtKB-KW"/>
</dbReference>
<dbReference type="SUPFAM" id="SSF50978">
    <property type="entry name" value="WD40 repeat-like"/>
    <property type="match status" value="1"/>
</dbReference>
<keyword evidence="2 8" id="KW-0853">WD repeat</keyword>
<organism evidence="9 10">
    <name type="scientific">Candidula unifasciata</name>
    <dbReference type="NCBI Taxonomy" id="100452"/>
    <lineage>
        <taxon>Eukaryota</taxon>
        <taxon>Metazoa</taxon>
        <taxon>Spiralia</taxon>
        <taxon>Lophotrochozoa</taxon>
        <taxon>Mollusca</taxon>
        <taxon>Gastropoda</taxon>
        <taxon>Heterobranchia</taxon>
        <taxon>Euthyneura</taxon>
        <taxon>Panpulmonata</taxon>
        <taxon>Eupulmonata</taxon>
        <taxon>Stylommatophora</taxon>
        <taxon>Helicina</taxon>
        <taxon>Helicoidea</taxon>
        <taxon>Geomitridae</taxon>
        <taxon>Candidula</taxon>
    </lineage>
</organism>
<evidence type="ECO:0000313" key="10">
    <source>
        <dbReference type="Proteomes" id="UP000678393"/>
    </source>
</evidence>
<keyword evidence="5" id="KW-0863">Zinc-finger</keyword>
<dbReference type="GO" id="GO:0005774">
    <property type="term" value="C:vacuolar membrane"/>
    <property type="evidence" value="ECO:0007669"/>
    <property type="project" value="TreeGrafter"/>
</dbReference>
<sequence length="369" mass="41624">MISNVSKIVHDKVSYNGQYKAMSFNCEGALNALAVNKDFSQVVVAGRSVFKILHIKDDCFVENTNLRVGKHRNINLSYSAADVAWHPSDENMLASAATNGCVVIWNLSKSAKSKQVTVYTEHKRSVNRVAFHVAEHNQLLSASQDGVVMIHDVRKPEACTKFGASGTDSVRDAQFCPPNMGYFTFAAAYESGGVQVWDMRRPDRCERQFMAHNGPVFSLDWHPLDRTWWLATAGRDKMIKVWDMMRGNDRATLPPCLYSITNIAPVARVKWRPQRKHHLSSCSLMVDHCVNVWDVHRPYIPFAVFEGHVDVTTCIEWRDDCHVFLSCGKDGYLIQHVFSDAKRPADHVNPAGVDLSAMEDIGFAYFDKK</sequence>
<keyword evidence="3" id="KW-0479">Metal-binding</keyword>
<accession>A0A8S3ZES9</accession>
<evidence type="ECO:0000256" key="6">
    <source>
        <dbReference type="ARBA" id="ARBA00022833"/>
    </source>
</evidence>
<dbReference type="Pfam" id="PF00400">
    <property type="entry name" value="WD40"/>
    <property type="match status" value="3"/>
</dbReference>
<name>A0A8S3ZES9_9EUPU</name>
<evidence type="ECO:0000256" key="8">
    <source>
        <dbReference type="PROSITE-ProRule" id="PRU00221"/>
    </source>
</evidence>
<proteinExistence type="inferred from homology"/>
<dbReference type="GO" id="GO:1904263">
    <property type="term" value="P:positive regulation of TORC1 signaling"/>
    <property type="evidence" value="ECO:0007669"/>
    <property type="project" value="TreeGrafter"/>
</dbReference>
<evidence type="ECO:0000256" key="2">
    <source>
        <dbReference type="ARBA" id="ARBA00022574"/>
    </source>
</evidence>
<comment type="similarity">
    <text evidence="1">Belongs to the WD repeat WDR24 family.</text>
</comment>
<reference evidence="9" key="1">
    <citation type="submission" date="2021-04" db="EMBL/GenBank/DDBJ databases">
        <authorList>
            <consortium name="Molecular Ecology Group"/>
        </authorList>
    </citation>
    <scope>NUCLEOTIDE SEQUENCE</scope>
</reference>
<dbReference type="GO" id="GO:0005829">
    <property type="term" value="C:cytosol"/>
    <property type="evidence" value="ECO:0007669"/>
    <property type="project" value="TreeGrafter"/>
</dbReference>
<keyword evidence="10" id="KW-1185">Reference proteome</keyword>
<comment type="caution">
    <text evidence="9">The sequence shown here is derived from an EMBL/GenBank/DDBJ whole genome shotgun (WGS) entry which is preliminary data.</text>
</comment>
<evidence type="ECO:0000256" key="4">
    <source>
        <dbReference type="ARBA" id="ARBA00022737"/>
    </source>
</evidence>
<evidence type="ECO:0000256" key="5">
    <source>
        <dbReference type="ARBA" id="ARBA00022771"/>
    </source>
</evidence>
<dbReference type="PANTHER" id="PTHR46200">
    <property type="entry name" value="GATOR COMPLEX PROTEIN WDR24"/>
    <property type="match status" value="1"/>
</dbReference>
<dbReference type="PROSITE" id="PS00678">
    <property type="entry name" value="WD_REPEATS_1"/>
    <property type="match status" value="1"/>
</dbReference>
<dbReference type="InterPro" id="IPR001680">
    <property type="entry name" value="WD40_rpt"/>
</dbReference>
<dbReference type="InterPro" id="IPR019775">
    <property type="entry name" value="WD40_repeat_CS"/>
</dbReference>
<dbReference type="PANTHER" id="PTHR46200:SF1">
    <property type="entry name" value="GATOR COMPLEX PROTEIN WDR24"/>
    <property type="match status" value="1"/>
</dbReference>
<dbReference type="GO" id="GO:0016239">
    <property type="term" value="P:positive regulation of macroautophagy"/>
    <property type="evidence" value="ECO:0007669"/>
    <property type="project" value="TreeGrafter"/>
</dbReference>
<dbReference type="GO" id="GO:0034198">
    <property type="term" value="P:cellular response to amino acid starvation"/>
    <property type="evidence" value="ECO:0007669"/>
    <property type="project" value="TreeGrafter"/>
</dbReference>
<feature type="repeat" description="WD" evidence="8">
    <location>
        <begin position="209"/>
        <end position="252"/>
    </location>
</feature>
<dbReference type="Gene3D" id="2.130.10.10">
    <property type="entry name" value="YVTN repeat-like/Quinoprotein amine dehydrogenase"/>
    <property type="match status" value="1"/>
</dbReference>
<protein>
    <recommendedName>
        <fullName evidence="7">GATOR2 complex protein WDR24</fullName>
    </recommendedName>
</protein>
<dbReference type="AlphaFoldDB" id="A0A8S3ZES9"/>
<keyword evidence="6" id="KW-0862">Zinc</keyword>
<evidence type="ECO:0000313" key="9">
    <source>
        <dbReference type="EMBL" id="CAG5125542.1"/>
    </source>
</evidence>
<dbReference type="GO" id="GO:0061700">
    <property type="term" value="C:GATOR2 complex"/>
    <property type="evidence" value="ECO:0007669"/>
    <property type="project" value="TreeGrafter"/>
</dbReference>
<dbReference type="InterPro" id="IPR036322">
    <property type="entry name" value="WD40_repeat_dom_sf"/>
</dbReference>
<dbReference type="PROSITE" id="PS50294">
    <property type="entry name" value="WD_REPEATS_REGION"/>
    <property type="match status" value="1"/>
</dbReference>
<evidence type="ECO:0000256" key="1">
    <source>
        <dbReference type="ARBA" id="ARBA00008134"/>
    </source>
</evidence>
<dbReference type="InterPro" id="IPR015943">
    <property type="entry name" value="WD40/YVTN_repeat-like_dom_sf"/>
</dbReference>
<dbReference type="EMBL" id="CAJHNH020002090">
    <property type="protein sequence ID" value="CAG5125542.1"/>
    <property type="molecule type" value="Genomic_DNA"/>
</dbReference>
<dbReference type="Proteomes" id="UP000678393">
    <property type="component" value="Unassembled WGS sequence"/>
</dbReference>